<organism evidence="2 3">
    <name type="scientific">Rhodococcus pseudokoreensis</name>
    <dbReference type="NCBI Taxonomy" id="2811421"/>
    <lineage>
        <taxon>Bacteria</taxon>
        <taxon>Bacillati</taxon>
        <taxon>Actinomycetota</taxon>
        <taxon>Actinomycetes</taxon>
        <taxon>Mycobacteriales</taxon>
        <taxon>Nocardiaceae</taxon>
        <taxon>Rhodococcus</taxon>
    </lineage>
</organism>
<dbReference type="RefSeq" id="WP_206008405.1">
    <property type="nucleotide sequence ID" value="NZ_CP070619.1"/>
</dbReference>
<dbReference type="InterPro" id="IPR037401">
    <property type="entry name" value="SnoaL-like"/>
</dbReference>
<dbReference type="Proteomes" id="UP000662986">
    <property type="component" value="Chromosome"/>
</dbReference>
<dbReference type="SUPFAM" id="SSF54427">
    <property type="entry name" value="NTF2-like"/>
    <property type="match status" value="1"/>
</dbReference>
<evidence type="ECO:0000259" key="1">
    <source>
        <dbReference type="Pfam" id="PF12680"/>
    </source>
</evidence>
<dbReference type="Pfam" id="PF12680">
    <property type="entry name" value="SnoaL_2"/>
    <property type="match status" value="1"/>
</dbReference>
<dbReference type="InterPro" id="IPR032710">
    <property type="entry name" value="NTF2-like_dom_sf"/>
</dbReference>
<evidence type="ECO:0000313" key="3">
    <source>
        <dbReference type="Proteomes" id="UP000662986"/>
    </source>
</evidence>
<gene>
    <name evidence="2" type="ORF">JWS13_27055</name>
</gene>
<dbReference type="Gene3D" id="3.10.450.50">
    <property type="match status" value="1"/>
</dbReference>
<proteinExistence type="predicted"/>
<reference evidence="2 3" key="2">
    <citation type="journal article" date="2022" name="Arch. Microbiol.">
        <title>Rhodococcus pseudokoreensis sp. nov. isolated from the rhizosphere of young M26 apple rootstocks.</title>
        <authorList>
            <person name="Kampfer P."/>
            <person name="Glaeser S.P."/>
            <person name="Blom J."/>
            <person name="Wolf J."/>
            <person name="Benning S."/>
            <person name="Schloter M."/>
            <person name="Neumann-Schaal M."/>
        </authorList>
    </citation>
    <scope>NUCLEOTIDE SEQUENCE [LARGE SCALE GENOMIC DNA]</scope>
    <source>
        <strain evidence="2 3">R79</strain>
    </source>
</reference>
<reference evidence="2 3" key="1">
    <citation type="journal article" date="2021" name="Microbiol. Resour. Announc.">
        <title>Complete Genome Sequences of Two Rhodococcus sp. Strains with Large and Linear Chromosomes, Isolated from Apple Rhizosphere.</title>
        <authorList>
            <person name="Benning S."/>
            <person name="Brugnone N."/>
            <person name="Siani R."/>
            <person name="Kublik S."/>
            <person name="Schloter M."/>
            <person name="Rad V."/>
        </authorList>
    </citation>
    <scope>NUCLEOTIDE SEQUENCE [LARGE SCALE GENOMIC DNA]</scope>
    <source>
        <strain evidence="2 3">R79</strain>
    </source>
</reference>
<evidence type="ECO:0000313" key="2">
    <source>
        <dbReference type="EMBL" id="QSE92037.1"/>
    </source>
</evidence>
<name>A0A974ZW26_9NOCA</name>
<protein>
    <submittedName>
        <fullName evidence="2">Nuclear transport factor 2 family protein</fullName>
    </submittedName>
</protein>
<dbReference type="EMBL" id="CP070619">
    <property type="protein sequence ID" value="QSE92037.1"/>
    <property type="molecule type" value="Genomic_DNA"/>
</dbReference>
<feature type="domain" description="SnoaL-like" evidence="1">
    <location>
        <begin position="7"/>
        <end position="108"/>
    </location>
</feature>
<accession>A0A974ZW26</accession>
<sequence length="129" mass="14164">MTMPAAVESFLAAVHARDAAAVAACFTPDGVYHFAVPQEPARGREAIAGTFAKILEASDRVQWDIVTSTFDGDRIWLERVDRFWFSGREVAIECVGVVELDGSGLIAAVRDYCDMATWRARRESLASSH</sequence>
<keyword evidence="3" id="KW-1185">Reference proteome</keyword>